<proteinExistence type="inferred from homology"/>
<dbReference type="InterPro" id="IPR042277">
    <property type="entry name" value="IST1-like"/>
</dbReference>
<accession>A0A1E3QRJ9</accession>
<feature type="region of interest" description="Disordered" evidence="2">
    <location>
        <begin position="191"/>
        <end position="257"/>
    </location>
</feature>
<feature type="compositionally biased region" description="Basic and acidic residues" evidence="2">
    <location>
        <begin position="248"/>
        <end position="257"/>
    </location>
</feature>
<dbReference type="GO" id="GO:0005768">
    <property type="term" value="C:endosome"/>
    <property type="evidence" value="ECO:0007669"/>
    <property type="project" value="EnsemblFungi"/>
</dbReference>
<evidence type="ECO:0000256" key="2">
    <source>
        <dbReference type="SAM" id="MobiDB-lite"/>
    </source>
</evidence>
<comment type="similarity">
    <text evidence="1">Belongs to the IST1 family.</text>
</comment>
<dbReference type="GO" id="GO:0042030">
    <property type="term" value="F:ATPase inhibitor activity"/>
    <property type="evidence" value="ECO:0007669"/>
    <property type="project" value="EnsemblFungi"/>
</dbReference>
<dbReference type="GeneID" id="30146566"/>
<dbReference type="AlphaFoldDB" id="A0A1E3QRJ9"/>
<reference evidence="4" key="1">
    <citation type="submission" date="2016-05" db="EMBL/GenBank/DDBJ databases">
        <title>Comparative genomics of biotechnologically important yeasts.</title>
        <authorList>
            <consortium name="DOE Joint Genome Institute"/>
            <person name="Riley R."/>
            <person name="Haridas S."/>
            <person name="Wolfe K.H."/>
            <person name="Lopes M.R."/>
            <person name="Hittinger C.T."/>
            <person name="Goker M."/>
            <person name="Salamov A."/>
            <person name="Wisecaver J."/>
            <person name="Long T.M."/>
            <person name="Aerts A.L."/>
            <person name="Barry K."/>
            <person name="Choi C."/>
            <person name="Clum A."/>
            <person name="Coughlan A.Y."/>
            <person name="Deshpande S."/>
            <person name="Douglass A.P."/>
            <person name="Hanson S.J."/>
            <person name="Klenk H.-P."/>
            <person name="Labutti K."/>
            <person name="Lapidus A."/>
            <person name="Lindquist E."/>
            <person name="Lipzen A."/>
            <person name="Meier-Kolthoff J.P."/>
            <person name="Ohm R.A."/>
            <person name="Otillar R.P."/>
            <person name="Pangilinan J."/>
            <person name="Peng Y."/>
            <person name="Rokas A."/>
            <person name="Rosa C.A."/>
            <person name="Scheuner C."/>
            <person name="Sibirny A.A."/>
            <person name="Slot J.C."/>
            <person name="Stielow J.B."/>
            <person name="Sun H."/>
            <person name="Kurtzman C.P."/>
            <person name="Blackwell M."/>
            <person name="Grigoriev I.V."/>
            <person name="Jeffries T.W."/>
        </authorList>
    </citation>
    <scope>NUCLEOTIDE SEQUENCE [LARGE SCALE GENOMIC DNA]</scope>
    <source>
        <strain evidence="4">NRRL Y-12698</strain>
    </source>
</reference>
<evidence type="ECO:0008006" key="5">
    <source>
        <dbReference type="Google" id="ProtNLM"/>
    </source>
</evidence>
<dbReference type="Pfam" id="PF03398">
    <property type="entry name" value="Ist1"/>
    <property type="match status" value="1"/>
</dbReference>
<dbReference type="FunFam" id="1.20.1260.60:FF:000002">
    <property type="entry name" value="Vacuolar protein sorting-associated protein IST1"/>
    <property type="match status" value="1"/>
</dbReference>
<name>A0A1E3QRJ9_9ASCO</name>
<dbReference type="InterPro" id="IPR005061">
    <property type="entry name" value="Ist1"/>
</dbReference>
<dbReference type="PANTHER" id="PTHR12161:SF5">
    <property type="entry name" value="IST1 HOMOLOG"/>
    <property type="match status" value="1"/>
</dbReference>
<dbReference type="EMBL" id="KV454430">
    <property type="protein sequence ID" value="ODQ80280.1"/>
    <property type="molecule type" value="Genomic_DNA"/>
</dbReference>
<dbReference type="OrthoDB" id="29853at2759"/>
<evidence type="ECO:0000313" key="4">
    <source>
        <dbReference type="Proteomes" id="UP000094336"/>
    </source>
</evidence>
<dbReference type="Gene3D" id="1.20.1260.60">
    <property type="entry name" value="Vacuolar protein sorting-associated protein Ist1"/>
    <property type="match status" value="1"/>
</dbReference>
<organism evidence="3 4">
    <name type="scientific">Babjeviella inositovora NRRL Y-12698</name>
    <dbReference type="NCBI Taxonomy" id="984486"/>
    <lineage>
        <taxon>Eukaryota</taxon>
        <taxon>Fungi</taxon>
        <taxon>Dikarya</taxon>
        <taxon>Ascomycota</taxon>
        <taxon>Saccharomycotina</taxon>
        <taxon>Pichiomycetes</taxon>
        <taxon>Serinales incertae sedis</taxon>
        <taxon>Babjeviella</taxon>
    </lineage>
</organism>
<dbReference type="Proteomes" id="UP000094336">
    <property type="component" value="Unassembled WGS sequence"/>
</dbReference>
<gene>
    <name evidence="3" type="ORF">BABINDRAFT_161244</name>
</gene>
<keyword evidence="4" id="KW-1185">Reference proteome</keyword>
<feature type="compositionally biased region" description="Basic and acidic residues" evidence="2">
    <location>
        <begin position="194"/>
        <end position="205"/>
    </location>
</feature>
<dbReference type="RefSeq" id="XP_018985608.1">
    <property type="nucleotide sequence ID" value="XM_019128713.1"/>
</dbReference>
<dbReference type="GO" id="GO:0099638">
    <property type="term" value="P:endosome to plasma membrane protein transport"/>
    <property type="evidence" value="ECO:0007669"/>
    <property type="project" value="EnsemblFungi"/>
</dbReference>
<dbReference type="STRING" id="984486.A0A1E3QRJ9"/>
<dbReference type="GO" id="GO:0032511">
    <property type="term" value="P:late endosome to vacuole transport via multivesicular body sorting pathway"/>
    <property type="evidence" value="ECO:0007669"/>
    <property type="project" value="EnsemblFungi"/>
</dbReference>
<sequence>MAISRLRFTQTKETAIAKQLRRQMADLLAQGKESNAKIRVENIIRQDIRVELLEYLELYCELLSARVGLLEQKECDPGLVEAVKTIIYAAPHAEIKELSTIRELLIHKYGPEFAIAAKENADGAVAQRIVDRCQVKAPSEELVVLYLTEIARAYDVTFSEAVVSEKEASDDEGSDGGEKEEVPAIEILDINDEEPPRTSVERRLSGLDPKSITPISVKPPAKTVDNRKPEVKVPSGVQVRRVSTNEPQPKKASAEDDFDLLKKRFEALKKK</sequence>
<evidence type="ECO:0000313" key="3">
    <source>
        <dbReference type="EMBL" id="ODQ80280.1"/>
    </source>
</evidence>
<protein>
    <recommendedName>
        <fullName evidence="5">DUF292-domain-containing protein</fullName>
    </recommendedName>
</protein>
<evidence type="ECO:0000256" key="1">
    <source>
        <dbReference type="ARBA" id="ARBA00005536"/>
    </source>
</evidence>
<dbReference type="PANTHER" id="PTHR12161">
    <property type="entry name" value="IST1 FAMILY MEMBER"/>
    <property type="match status" value="1"/>
</dbReference>